<keyword evidence="2" id="KW-1185">Reference proteome</keyword>
<dbReference type="Proteomes" id="UP001285352">
    <property type="component" value="Unassembled WGS sequence"/>
</dbReference>
<name>A0ABU4V7D1_9PSEU</name>
<reference evidence="1 2" key="1">
    <citation type="submission" date="2023-11" db="EMBL/GenBank/DDBJ databases">
        <title>Lentzea sokolovensis, sp. nov., Lentzea kristufkii, sp. nov., and Lentzea miocenensis, sp. nov., rare actinobacteria from Sokolov Coal Basin, Miocene lacustrine sediment, Czech Republic.</title>
        <authorList>
            <person name="Lara A."/>
            <person name="Kotroba L."/>
            <person name="Nouioui I."/>
            <person name="Neumann-Schaal M."/>
            <person name="Mast Y."/>
            <person name="Chronakova A."/>
        </authorList>
    </citation>
    <scope>NUCLEOTIDE SEQUENCE [LARGE SCALE GENOMIC DNA]</scope>
    <source>
        <strain evidence="1 2">BCCO 10_0061</strain>
    </source>
</reference>
<comment type="caution">
    <text evidence="1">The sequence shown here is derived from an EMBL/GenBank/DDBJ whole genome shotgun (WGS) entry which is preliminary data.</text>
</comment>
<gene>
    <name evidence="1" type="ORF">SK854_36715</name>
</gene>
<organism evidence="1 2">
    <name type="scientific">Lentzea sokolovensis</name>
    <dbReference type="NCBI Taxonomy" id="3095429"/>
    <lineage>
        <taxon>Bacteria</taxon>
        <taxon>Bacillati</taxon>
        <taxon>Actinomycetota</taxon>
        <taxon>Actinomycetes</taxon>
        <taxon>Pseudonocardiales</taxon>
        <taxon>Pseudonocardiaceae</taxon>
        <taxon>Lentzea</taxon>
    </lineage>
</organism>
<evidence type="ECO:0000313" key="1">
    <source>
        <dbReference type="EMBL" id="MDX8147702.1"/>
    </source>
</evidence>
<evidence type="ECO:0000313" key="2">
    <source>
        <dbReference type="Proteomes" id="UP001285352"/>
    </source>
</evidence>
<dbReference type="EMBL" id="JAXAVU010000014">
    <property type="protein sequence ID" value="MDX8147702.1"/>
    <property type="molecule type" value="Genomic_DNA"/>
</dbReference>
<protein>
    <submittedName>
        <fullName evidence="1">Uncharacterized protein</fullName>
    </submittedName>
</protein>
<sequence length="105" mass="11601">MLKRFSGRDTGLAENSFESGIAEKCPGLEQLAGRRCRQPDVAERRPTWLFPCDEVPGAVVEVLIVDVPAVLAAERRSASTIEEHPRPQLADRFHYLIADDRVGGS</sequence>
<accession>A0ABU4V7D1</accession>
<proteinExistence type="predicted"/>
<dbReference type="RefSeq" id="WP_319979745.1">
    <property type="nucleotide sequence ID" value="NZ_JAXAVU010000014.1"/>
</dbReference>
<reference evidence="1 2" key="2">
    <citation type="submission" date="2023-11" db="EMBL/GenBank/DDBJ databases">
        <authorList>
            <person name="Lara A.C."/>
            <person name="Chronakova A."/>
        </authorList>
    </citation>
    <scope>NUCLEOTIDE SEQUENCE [LARGE SCALE GENOMIC DNA]</scope>
    <source>
        <strain evidence="1 2">BCCO 10_0061</strain>
    </source>
</reference>